<evidence type="ECO:0000256" key="1">
    <source>
        <dbReference type="ARBA" id="ARBA00001966"/>
    </source>
</evidence>
<dbReference type="Proteomes" id="UP000189670">
    <property type="component" value="Unassembled WGS sequence"/>
</dbReference>
<dbReference type="InterPro" id="IPR013785">
    <property type="entry name" value="Aldolase_TIM"/>
</dbReference>
<dbReference type="SFLD" id="SFLDS00029">
    <property type="entry name" value="Radical_SAM"/>
    <property type="match status" value="1"/>
</dbReference>
<dbReference type="SFLD" id="SFLDG01067">
    <property type="entry name" value="SPASM/twitch_domain_containing"/>
    <property type="match status" value="1"/>
</dbReference>
<evidence type="ECO:0000256" key="5">
    <source>
        <dbReference type="ARBA" id="ARBA00023004"/>
    </source>
</evidence>
<organism evidence="8 9">
    <name type="scientific">Candidatus Magnetoglobus multicellularis str. Araruama</name>
    <dbReference type="NCBI Taxonomy" id="890399"/>
    <lineage>
        <taxon>Bacteria</taxon>
        <taxon>Pseudomonadati</taxon>
        <taxon>Thermodesulfobacteriota</taxon>
        <taxon>Desulfobacteria</taxon>
        <taxon>Desulfobacterales</taxon>
        <taxon>Desulfobacteraceae</taxon>
        <taxon>Candidatus Magnetoglobus</taxon>
    </lineage>
</organism>
<evidence type="ECO:0000256" key="4">
    <source>
        <dbReference type="ARBA" id="ARBA00022723"/>
    </source>
</evidence>
<keyword evidence="3" id="KW-0949">S-adenosyl-L-methionine</keyword>
<keyword evidence="6" id="KW-0411">Iron-sulfur</keyword>
<dbReference type="UniPathway" id="UPA00782"/>
<dbReference type="PROSITE" id="PS51918">
    <property type="entry name" value="RADICAL_SAM"/>
    <property type="match status" value="1"/>
</dbReference>
<reference evidence="9" key="1">
    <citation type="submission" date="2012-11" db="EMBL/GenBank/DDBJ databases">
        <authorList>
            <person name="Lucero-Rivera Y.E."/>
            <person name="Tovar-Ramirez D."/>
        </authorList>
    </citation>
    <scope>NUCLEOTIDE SEQUENCE [LARGE SCALE GENOMIC DNA]</scope>
    <source>
        <strain evidence="9">Araruama</strain>
    </source>
</reference>
<dbReference type="Gene3D" id="3.20.20.70">
    <property type="entry name" value="Aldolase class I"/>
    <property type="match status" value="1"/>
</dbReference>
<evidence type="ECO:0000313" key="9">
    <source>
        <dbReference type="Proteomes" id="UP000189670"/>
    </source>
</evidence>
<dbReference type="AlphaFoldDB" id="A0A1V1NWG8"/>
<dbReference type="CDD" id="cd01335">
    <property type="entry name" value="Radical_SAM"/>
    <property type="match status" value="1"/>
</dbReference>
<dbReference type="SUPFAM" id="SSF102114">
    <property type="entry name" value="Radical SAM enzymes"/>
    <property type="match status" value="1"/>
</dbReference>
<proteinExistence type="predicted"/>
<dbReference type="EMBL" id="ATBP01001718">
    <property type="protein sequence ID" value="ETR66836.1"/>
    <property type="molecule type" value="Genomic_DNA"/>
</dbReference>
<dbReference type="GO" id="GO:0051539">
    <property type="term" value="F:4 iron, 4 sulfur cluster binding"/>
    <property type="evidence" value="ECO:0007669"/>
    <property type="project" value="UniProtKB-KW"/>
</dbReference>
<name>A0A1V1NWG8_9BACT</name>
<feature type="domain" description="Radical SAM core" evidence="7">
    <location>
        <begin position="87"/>
        <end position="324"/>
    </location>
</feature>
<evidence type="ECO:0000259" key="7">
    <source>
        <dbReference type="PROSITE" id="PS51918"/>
    </source>
</evidence>
<comment type="caution">
    <text evidence="8">The sequence shown here is derived from an EMBL/GenBank/DDBJ whole genome shotgun (WGS) entry which is preliminary data.</text>
</comment>
<protein>
    <submittedName>
        <fullName evidence="8">Radical SAM domain-containing protein</fullName>
    </submittedName>
</protein>
<dbReference type="InterPro" id="IPR058240">
    <property type="entry name" value="rSAM_sf"/>
</dbReference>
<dbReference type="Pfam" id="PF04055">
    <property type="entry name" value="Radical_SAM"/>
    <property type="match status" value="1"/>
</dbReference>
<evidence type="ECO:0000256" key="2">
    <source>
        <dbReference type="ARBA" id="ARBA00022485"/>
    </source>
</evidence>
<gene>
    <name evidence="8" type="ORF">OMM_05461</name>
</gene>
<dbReference type="GO" id="GO:0046872">
    <property type="term" value="F:metal ion binding"/>
    <property type="evidence" value="ECO:0007669"/>
    <property type="project" value="UniProtKB-KW"/>
</dbReference>
<evidence type="ECO:0000256" key="6">
    <source>
        <dbReference type="ARBA" id="ARBA00023014"/>
    </source>
</evidence>
<dbReference type="GO" id="GO:0003824">
    <property type="term" value="F:catalytic activity"/>
    <property type="evidence" value="ECO:0007669"/>
    <property type="project" value="InterPro"/>
</dbReference>
<dbReference type="PANTHER" id="PTHR43787:SF3">
    <property type="entry name" value="ARYLSULFATASE REGULATORY PROTEIN"/>
    <property type="match status" value="1"/>
</dbReference>
<dbReference type="PANTHER" id="PTHR43787">
    <property type="entry name" value="FEMO COFACTOR BIOSYNTHESIS PROTEIN NIFB-RELATED"/>
    <property type="match status" value="1"/>
</dbReference>
<keyword evidence="4" id="KW-0479">Metal-binding</keyword>
<keyword evidence="2" id="KW-0004">4Fe-4S</keyword>
<sequence length="324" mass="37534">MKWSDYNVIFESSKHGTIAYNGLTGTFVELDARACKEVDRIRVEADNYDPTDHLLLYEQLRKARMLVQEGEEEELINLLALQRRQREYDNTILGLTIVPTLNCNFGCTYCYERKYRRPVRMGDATEEKLVEFIQEFNKIHELTISWYGGEPLLEFDRIVSLSKKFEKLSFPFKAGLVTNGYLLDSHVAEKLSELRIESIQVSIDGPAEVHDKRRMLVGGGKTYFRILENLKKLMAVWNGKLFIRVNTDMRNEEQFALIHDELSQEFKGTEAKIYAGIVQDCLASGLALDCQFKADQEGNFFIEQYKTHGIVDRMFFSKKDFKGV</sequence>
<evidence type="ECO:0000256" key="3">
    <source>
        <dbReference type="ARBA" id="ARBA00022691"/>
    </source>
</evidence>
<comment type="cofactor">
    <cofactor evidence="1">
        <name>[4Fe-4S] cluster</name>
        <dbReference type="ChEBI" id="CHEBI:49883"/>
    </cofactor>
</comment>
<accession>A0A1V1NWG8</accession>
<evidence type="ECO:0000313" key="8">
    <source>
        <dbReference type="EMBL" id="ETR66836.1"/>
    </source>
</evidence>
<dbReference type="InterPro" id="IPR007197">
    <property type="entry name" value="rSAM"/>
</dbReference>
<keyword evidence="5" id="KW-0408">Iron</keyword>